<dbReference type="GO" id="GO:0016298">
    <property type="term" value="F:lipase activity"/>
    <property type="evidence" value="ECO:0007669"/>
    <property type="project" value="TreeGrafter"/>
</dbReference>
<dbReference type="RefSeq" id="WP_073363698.1">
    <property type="nucleotide sequence ID" value="NZ_FNTL01000004.1"/>
</dbReference>
<dbReference type="PANTHER" id="PTHR32015">
    <property type="entry name" value="FASTING INDUCED LIPASE"/>
    <property type="match status" value="1"/>
</dbReference>
<accession>A0A1H5B5S1</accession>
<reference evidence="2" key="1">
    <citation type="submission" date="2016-10" db="EMBL/GenBank/DDBJ databases">
        <authorList>
            <person name="Varghese N."/>
        </authorList>
    </citation>
    <scope>NUCLEOTIDE SEQUENCE [LARGE SCALE GENOMIC DNA]</scope>
    <source>
        <strain evidence="2">DSM 44719</strain>
    </source>
</reference>
<dbReference type="EMBL" id="FNTL01000004">
    <property type="protein sequence ID" value="SED49656.1"/>
    <property type="molecule type" value="Genomic_DNA"/>
</dbReference>
<dbReference type="SUPFAM" id="SSF53474">
    <property type="entry name" value="alpha/beta-Hydrolases"/>
    <property type="match status" value="1"/>
</dbReference>
<proteinExistence type="predicted"/>
<dbReference type="GO" id="GO:0016042">
    <property type="term" value="P:lipid catabolic process"/>
    <property type="evidence" value="ECO:0007669"/>
    <property type="project" value="InterPro"/>
</dbReference>
<dbReference type="OrthoDB" id="8871309at2"/>
<evidence type="ECO:0000313" key="1">
    <source>
        <dbReference type="EMBL" id="SED49656.1"/>
    </source>
</evidence>
<dbReference type="Proteomes" id="UP000183407">
    <property type="component" value="Unassembled WGS sequence"/>
</dbReference>
<dbReference type="InterPro" id="IPR029058">
    <property type="entry name" value="AB_hydrolase_fold"/>
</dbReference>
<name>A0A1H5B5S1_RHOJO</name>
<evidence type="ECO:0000313" key="2">
    <source>
        <dbReference type="Proteomes" id="UP000183407"/>
    </source>
</evidence>
<dbReference type="Gene3D" id="3.40.50.1820">
    <property type="entry name" value="alpha/beta hydrolase"/>
    <property type="match status" value="1"/>
</dbReference>
<gene>
    <name evidence="1" type="ORF">SAMN04490220_4654</name>
</gene>
<sequence>MRRFVSVSGILFLAFVMWAGVGVASAAPVYPVPDSFLAGVPLELGNPGGTAPGSNDWSCRPSDAHPEPVVLVHGTGGARQTNWAVYAPLLANEGYCVYSLTYGNFPDLPWPLDAIGGMTPIDTGTAQIAAFVDEVLSSTGAAKVDLVGHSQGTVQANNYVKFFGGADKVAKIVSLAPPWHGTYGNDQVSVGRFMRSLGIDDEVAAGFPVCEACPEMLQGSAFIDRMRAGGVYVPGIDYTNIATRYDELVVPYTSGIEPGPDTTNIVVQDGCEQDYSDHVAVAGSARAAGFVLNALDPEHPRDVPCRFVAPVAG</sequence>
<organism evidence="1 2">
    <name type="scientific">Rhodococcus jostii</name>
    <dbReference type="NCBI Taxonomy" id="132919"/>
    <lineage>
        <taxon>Bacteria</taxon>
        <taxon>Bacillati</taxon>
        <taxon>Actinomycetota</taxon>
        <taxon>Actinomycetes</taxon>
        <taxon>Mycobacteriales</taxon>
        <taxon>Nocardiaceae</taxon>
        <taxon>Rhodococcus</taxon>
    </lineage>
</organism>
<dbReference type="InterPro" id="IPR002918">
    <property type="entry name" value="Lipase_EstA/Esterase_EstB"/>
</dbReference>
<dbReference type="PANTHER" id="PTHR32015:SF1">
    <property type="entry name" value="LIPASE"/>
    <property type="match status" value="1"/>
</dbReference>
<protein>
    <submittedName>
        <fullName evidence="1">Triacylglycerol lipase</fullName>
    </submittedName>
</protein>
<dbReference type="AlphaFoldDB" id="A0A1H5B5S1"/>
<dbReference type="Pfam" id="PF01674">
    <property type="entry name" value="Lipase_2"/>
    <property type="match status" value="1"/>
</dbReference>